<name>A0A8S0SU31_OLEEU</name>
<protein>
    <recommendedName>
        <fullName evidence="6">Serine/threonine-protein phosphatase 2A 55 kDa regulatory subunit B</fullName>
    </recommendedName>
</protein>
<dbReference type="Gramene" id="OE9A097517T1">
    <property type="protein sequence ID" value="OE9A097517C1"/>
    <property type="gene ID" value="OE9A097517"/>
</dbReference>
<dbReference type="OrthoDB" id="6274823at2759"/>
<evidence type="ECO:0000256" key="4">
    <source>
        <dbReference type="ARBA" id="ARBA00034298"/>
    </source>
</evidence>
<dbReference type="FunFam" id="2.130.10.10:FF:000569">
    <property type="entry name" value="Serine/threonine-protein phosphatase 2A 55 kDa regulatory subunit B"/>
    <property type="match status" value="1"/>
</dbReference>
<dbReference type="SUPFAM" id="SSF50978">
    <property type="entry name" value="WD40 repeat-like"/>
    <property type="match status" value="1"/>
</dbReference>
<accession>A0A8S0SU31</accession>
<evidence type="ECO:0000313" key="8">
    <source>
        <dbReference type="EMBL" id="CAA2995659.1"/>
    </source>
</evidence>
<dbReference type="PROSITE" id="PS01025">
    <property type="entry name" value="PR55_2"/>
    <property type="match status" value="1"/>
</dbReference>
<evidence type="ECO:0000313" key="9">
    <source>
        <dbReference type="Proteomes" id="UP000594638"/>
    </source>
</evidence>
<evidence type="ECO:0000256" key="3">
    <source>
        <dbReference type="ARBA" id="ARBA00022737"/>
    </source>
</evidence>
<feature type="compositionally biased region" description="Polar residues" evidence="7">
    <location>
        <begin position="444"/>
        <end position="453"/>
    </location>
</feature>
<dbReference type="AlphaFoldDB" id="A0A8S0SU31"/>
<evidence type="ECO:0000256" key="6">
    <source>
        <dbReference type="RuleBase" id="RU331113"/>
    </source>
</evidence>
<dbReference type="PROSITE" id="PS01024">
    <property type="entry name" value="PR55_1"/>
    <property type="match status" value="1"/>
</dbReference>
<dbReference type="InterPro" id="IPR000009">
    <property type="entry name" value="PP2A_PR55"/>
</dbReference>
<dbReference type="SMART" id="SM00320">
    <property type="entry name" value="WD40"/>
    <property type="match status" value="6"/>
</dbReference>
<evidence type="ECO:0000256" key="5">
    <source>
        <dbReference type="ARBA" id="ARBA00062838"/>
    </source>
</evidence>
<organism evidence="8 9">
    <name type="scientific">Olea europaea subsp. europaea</name>
    <dbReference type="NCBI Taxonomy" id="158383"/>
    <lineage>
        <taxon>Eukaryota</taxon>
        <taxon>Viridiplantae</taxon>
        <taxon>Streptophyta</taxon>
        <taxon>Embryophyta</taxon>
        <taxon>Tracheophyta</taxon>
        <taxon>Spermatophyta</taxon>
        <taxon>Magnoliopsida</taxon>
        <taxon>eudicotyledons</taxon>
        <taxon>Gunneridae</taxon>
        <taxon>Pentapetalae</taxon>
        <taxon>asterids</taxon>
        <taxon>lamiids</taxon>
        <taxon>Lamiales</taxon>
        <taxon>Oleaceae</taxon>
        <taxon>Oleeae</taxon>
        <taxon>Olea</taxon>
    </lineage>
</organism>
<dbReference type="GO" id="GO:0019888">
    <property type="term" value="F:protein phosphatase regulator activity"/>
    <property type="evidence" value="ECO:0007669"/>
    <property type="project" value="InterPro"/>
</dbReference>
<dbReference type="InterPro" id="IPR015943">
    <property type="entry name" value="WD40/YVTN_repeat-like_dom_sf"/>
</dbReference>
<comment type="similarity">
    <text evidence="1 6">Belongs to the phosphatase 2A regulatory subunit B family.</text>
</comment>
<keyword evidence="2 6" id="KW-0853">WD repeat</keyword>
<dbReference type="InterPro" id="IPR018067">
    <property type="entry name" value="PP2A_PR55_CS"/>
</dbReference>
<reference evidence="8 9" key="1">
    <citation type="submission" date="2019-12" db="EMBL/GenBank/DDBJ databases">
        <authorList>
            <person name="Alioto T."/>
            <person name="Alioto T."/>
            <person name="Gomez Garrido J."/>
        </authorList>
    </citation>
    <scope>NUCLEOTIDE SEQUENCE [LARGE SCALE GENOMIC DNA]</scope>
</reference>
<dbReference type="GO" id="GO:0000159">
    <property type="term" value="C:protein phosphatase type 2A complex"/>
    <property type="evidence" value="ECO:0007669"/>
    <property type="project" value="UniProtKB-UniRule"/>
</dbReference>
<evidence type="ECO:0000256" key="2">
    <source>
        <dbReference type="ARBA" id="ARBA00022574"/>
    </source>
</evidence>
<evidence type="ECO:0000256" key="7">
    <source>
        <dbReference type="SAM" id="MobiDB-lite"/>
    </source>
</evidence>
<dbReference type="FunFam" id="2.130.10.10:FF:000609">
    <property type="entry name" value="Serine/threonine-protein phosphatase 2A 55 kDa regulatory subunit B"/>
    <property type="match status" value="1"/>
</dbReference>
<comment type="function">
    <text evidence="4">The B regulatory subunit may modulate substrate selectivity and catalytic activity, and may also direct the localization of the catalytic enzyme to a particular subcellular compartment.</text>
</comment>
<keyword evidence="9" id="KW-1185">Reference proteome</keyword>
<dbReference type="PRINTS" id="PR00600">
    <property type="entry name" value="PP2APR55"/>
</dbReference>
<gene>
    <name evidence="8" type="ORF">OLEA9_A097517</name>
</gene>
<feature type="region of interest" description="Disordered" evidence="7">
    <location>
        <begin position="444"/>
        <end position="466"/>
    </location>
</feature>
<feature type="compositionally biased region" description="Low complexity" evidence="7">
    <location>
        <begin position="454"/>
        <end position="466"/>
    </location>
</feature>
<dbReference type="EMBL" id="CACTIH010005505">
    <property type="protein sequence ID" value="CAA2995659.1"/>
    <property type="molecule type" value="Genomic_DNA"/>
</dbReference>
<dbReference type="PIRSF" id="PIRSF037309">
    <property type="entry name" value="PP2A_PR55"/>
    <property type="match status" value="1"/>
</dbReference>
<dbReference type="Gene3D" id="2.130.10.10">
    <property type="entry name" value="YVTN repeat-like/Quinoprotein amine dehydrogenase"/>
    <property type="match status" value="3"/>
</dbReference>
<dbReference type="Proteomes" id="UP000594638">
    <property type="component" value="Unassembled WGS sequence"/>
</dbReference>
<keyword evidence="3 6" id="KW-0677">Repeat</keyword>
<sequence>MNGCDGGDVAGASAGPPLPLEWKFSQVFGERAAGEEVQEVDIISAIEFDKTGEHLATGDRGGRVVLFERTDTKEPGGNRRDLERTDYAVSRHPEFHYKTEFQSHEPEFDYLKSLEIEEKINKIRWCNAANGALFLLSTNDKTIKFWKVQEKKVKKISEMNVEPSKSAGNVSIASSSFSPSPKQYLPNGGCQDRSYNSLSNDVSFPPGGVPSLKLPVVTSFETSLVARCRRIYAHAHDYHINSISNNSDGETFISADDLRINLWNLEISNQSFNIVDVKPANMEDLTEVITSAEFHPTHCNMLAYSSSKGSIRLVDLRQSALVDSHSKLFEELEPPGSRSFFTEIIASISDIKFAKDGRYLLSRDYMTLKLWDINMDSGPVATFQVHEYLRPKLCDLYENDSIFDKFECCLSGDGLRVATGSYSNLFRVFGRAAGSTEATTLEASKNPMRQQVQTPSRPSRSLSSSITRVVRRGAESPGVDANGNSFDSTTKLLHLAWHPTENSIACAAANSLYMYYA</sequence>
<comment type="caution">
    <text evidence="8">The sequence shown here is derived from an EMBL/GenBank/DDBJ whole genome shotgun (WGS) entry which is preliminary data.</text>
</comment>
<dbReference type="Pfam" id="PF00400">
    <property type="entry name" value="WD40"/>
    <property type="match status" value="1"/>
</dbReference>
<dbReference type="InterPro" id="IPR001680">
    <property type="entry name" value="WD40_rpt"/>
</dbReference>
<dbReference type="PANTHER" id="PTHR11871">
    <property type="entry name" value="PROTEIN PHOSPHATASE PP2A REGULATORY SUBUNIT B"/>
    <property type="match status" value="1"/>
</dbReference>
<comment type="subunit">
    <text evidence="5">PP2A consists of a common heteromeric enzyme, composed of a catalytic subunit (subunits C), a constant regulatory subunit (subunit A), and a variety of regulatory subunits such as subunits B (the R2/B/PR55/B55, R3/B''/PR72/PR130/PR59 and R5/B'/B56 families). Interacts with SIC/RON3.</text>
</comment>
<evidence type="ECO:0000256" key="1">
    <source>
        <dbReference type="ARBA" id="ARBA00008259"/>
    </source>
</evidence>
<proteinExistence type="inferred from homology"/>
<dbReference type="InterPro" id="IPR036322">
    <property type="entry name" value="WD40_repeat_dom_sf"/>
</dbReference>